<comment type="similarity">
    <text evidence="2">Belongs to the major facilitator superfamily. Bcr/CmlA family.</text>
</comment>
<evidence type="ECO:0000256" key="7">
    <source>
        <dbReference type="ARBA" id="ARBA00023136"/>
    </source>
</evidence>
<evidence type="ECO:0000256" key="8">
    <source>
        <dbReference type="SAM" id="Phobius"/>
    </source>
</evidence>
<protein>
    <submittedName>
        <fullName evidence="10">Multidrug effflux MFS transporter</fullName>
    </submittedName>
</protein>
<evidence type="ECO:0000313" key="10">
    <source>
        <dbReference type="EMBL" id="HJF91191.1"/>
    </source>
</evidence>
<evidence type="ECO:0000256" key="5">
    <source>
        <dbReference type="ARBA" id="ARBA00022692"/>
    </source>
</evidence>
<dbReference type="EMBL" id="DYVX01000014">
    <property type="protein sequence ID" value="HJF91191.1"/>
    <property type="molecule type" value="Genomic_DNA"/>
</dbReference>
<dbReference type="GO" id="GO:1990961">
    <property type="term" value="P:xenobiotic detoxification by transmembrane export across the plasma membrane"/>
    <property type="evidence" value="ECO:0007669"/>
    <property type="project" value="InterPro"/>
</dbReference>
<evidence type="ECO:0000256" key="1">
    <source>
        <dbReference type="ARBA" id="ARBA00004651"/>
    </source>
</evidence>
<dbReference type="GO" id="GO:0042910">
    <property type="term" value="F:xenobiotic transmembrane transporter activity"/>
    <property type="evidence" value="ECO:0007669"/>
    <property type="project" value="InterPro"/>
</dbReference>
<feature type="transmembrane region" description="Helical" evidence="8">
    <location>
        <begin position="244"/>
        <end position="266"/>
    </location>
</feature>
<feature type="transmembrane region" description="Helical" evidence="8">
    <location>
        <begin position="302"/>
        <end position="325"/>
    </location>
</feature>
<dbReference type="Proteomes" id="UP000717835">
    <property type="component" value="Unassembled WGS sequence"/>
</dbReference>
<evidence type="ECO:0000313" key="12">
    <source>
        <dbReference type="Proteomes" id="UP000717835"/>
    </source>
</evidence>
<feature type="transmembrane region" description="Helical" evidence="8">
    <location>
        <begin position="101"/>
        <end position="122"/>
    </location>
</feature>
<dbReference type="InterPro" id="IPR036259">
    <property type="entry name" value="MFS_trans_sf"/>
</dbReference>
<dbReference type="SUPFAM" id="SSF103473">
    <property type="entry name" value="MFS general substrate transporter"/>
    <property type="match status" value="1"/>
</dbReference>
<dbReference type="NCBIfam" id="TIGR00710">
    <property type="entry name" value="efflux_Bcr_CflA"/>
    <property type="match status" value="1"/>
</dbReference>
<name>A0A921HWI9_9BACT</name>
<keyword evidence="5 8" id="KW-0812">Transmembrane</keyword>
<dbReference type="PANTHER" id="PTHR23502">
    <property type="entry name" value="MAJOR FACILITATOR SUPERFAMILY"/>
    <property type="match status" value="1"/>
</dbReference>
<keyword evidence="4" id="KW-1003">Cell membrane</keyword>
<gene>
    <name evidence="11" type="ORF">H7U35_08500</name>
    <name evidence="10" type="ORF">K8W02_02200</name>
</gene>
<keyword evidence="13" id="KW-1185">Reference proteome</keyword>
<evidence type="ECO:0000259" key="9">
    <source>
        <dbReference type="PROSITE" id="PS50850"/>
    </source>
</evidence>
<dbReference type="Proteomes" id="UP000766986">
    <property type="component" value="Unassembled WGS sequence"/>
</dbReference>
<sequence length="401" mass="43169">MVKENSKVFLLILLGMLTAFGPFVTDMYLPSLPSMGGYFHTTSSMVQLGLTTSMIGLAVGQVFFGPLSDRYGRRLPLLVAMWLFIASTLLCLFSRSIEQFVAFRLLQGIAGAGGIVISRSVATDKYAGRELAKMLAVIGAINGVAPVAAPIVGGLLTDLIGWQGIFWVLFGLGILLLAGCLRFRESLPREQRSAERWGDTFRSFGTVLRDRRYVCYVLQMAFAQGVLFANIASSPFIVQQHYGFSAFAFSLCFGVNALAIGVAAALSVKFHRPESCTLTGCCGMAIVSVLQCVALMSGCNFWLYEVLMLLLLFNMGMTFTSSTALAMESQRENSGTASALLGAVCFAAGGIVSPLVGMGNILSSTGIVFVVCAFCSLVCILVALGRRRTRLYFAFSTSQKR</sequence>
<dbReference type="EMBL" id="JACLYZ010000016">
    <property type="protein sequence ID" value="MBM6735256.1"/>
    <property type="molecule type" value="Genomic_DNA"/>
</dbReference>
<evidence type="ECO:0000313" key="11">
    <source>
        <dbReference type="EMBL" id="MBM6735256.1"/>
    </source>
</evidence>
<dbReference type="GO" id="GO:0005886">
    <property type="term" value="C:plasma membrane"/>
    <property type="evidence" value="ECO:0007669"/>
    <property type="project" value="UniProtKB-SubCell"/>
</dbReference>
<feature type="transmembrane region" description="Helical" evidence="8">
    <location>
        <begin position="7"/>
        <end position="25"/>
    </location>
</feature>
<keyword evidence="3" id="KW-0813">Transport</keyword>
<keyword evidence="7 8" id="KW-0472">Membrane</keyword>
<feature type="transmembrane region" description="Helical" evidence="8">
    <location>
        <begin position="134"/>
        <end position="156"/>
    </location>
</feature>
<feature type="transmembrane region" description="Helical" evidence="8">
    <location>
        <begin position="278"/>
        <end position="296"/>
    </location>
</feature>
<reference evidence="10" key="2">
    <citation type="journal article" date="2021" name="PeerJ">
        <title>Extensive microbial diversity within the chicken gut microbiome revealed by metagenomics and culture.</title>
        <authorList>
            <person name="Gilroy R."/>
            <person name="Ravi A."/>
            <person name="Getino M."/>
            <person name="Pursley I."/>
            <person name="Horton D.L."/>
            <person name="Alikhan N.F."/>
            <person name="Baker D."/>
            <person name="Gharbi K."/>
            <person name="Hall N."/>
            <person name="Watson M."/>
            <person name="Adriaenssens E.M."/>
            <person name="Foster-Nyarko E."/>
            <person name="Jarju S."/>
            <person name="Secka A."/>
            <person name="Antonio M."/>
            <person name="Oren A."/>
            <person name="Chaudhuri R.R."/>
            <person name="La Ragione R."/>
            <person name="Hildebrand F."/>
            <person name="Pallen M.J."/>
        </authorList>
    </citation>
    <scope>NUCLEOTIDE SEQUENCE</scope>
    <source>
        <strain evidence="10">CHK55-1828</strain>
    </source>
</reference>
<proteinExistence type="inferred from homology"/>
<keyword evidence="6 8" id="KW-1133">Transmembrane helix</keyword>
<evidence type="ECO:0000256" key="3">
    <source>
        <dbReference type="ARBA" id="ARBA00022448"/>
    </source>
</evidence>
<dbReference type="PROSITE" id="PS50850">
    <property type="entry name" value="MFS"/>
    <property type="match status" value="1"/>
</dbReference>
<reference evidence="11" key="1">
    <citation type="submission" date="2020-08" db="EMBL/GenBank/DDBJ databases">
        <authorList>
            <person name="Cejkova D."/>
            <person name="Kubasova T."/>
            <person name="Jahodarova E."/>
            <person name="Rychlik I."/>
        </authorList>
    </citation>
    <scope>NUCLEOTIDE SEQUENCE</scope>
    <source>
        <strain evidence="11">An772</strain>
    </source>
</reference>
<evidence type="ECO:0000256" key="4">
    <source>
        <dbReference type="ARBA" id="ARBA00022475"/>
    </source>
</evidence>
<accession>A0A921HWI9</accession>
<evidence type="ECO:0000313" key="13">
    <source>
        <dbReference type="Proteomes" id="UP000766986"/>
    </source>
</evidence>
<dbReference type="PANTHER" id="PTHR23502:SF132">
    <property type="entry name" value="POLYAMINE TRANSPORTER 2-RELATED"/>
    <property type="match status" value="1"/>
</dbReference>
<comment type="caution">
    <text evidence="10">The sequence shown here is derived from an EMBL/GenBank/DDBJ whole genome shotgun (WGS) entry which is preliminary data.</text>
</comment>
<organism evidence="10 12">
    <name type="scientific">Mediterranea massiliensis</name>
    <dbReference type="NCBI Taxonomy" id="1841865"/>
    <lineage>
        <taxon>Bacteria</taxon>
        <taxon>Pseudomonadati</taxon>
        <taxon>Bacteroidota</taxon>
        <taxon>Bacteroidia</taxon>
        <taxon>Bacteroidales</taxon>
        <taxon>Bacteroidaceae</taxon>
        <taxon>Mediterranea</taxon>
    </lineage>
</organism>
<reference evidence="11 13" key="3">
    <citation type="journal article" date="2021" name="Sci. Rep.">
        <title>The distribution of antibiotic resistance genes in chicken gut microbiota commensals.</title>
        <authorList>
            <person name="Juricova H."/>
            <person name="Matiasovicova J."/>
            <person name="Kubasova T."/>
            <person name="Cejkova D."/>
            <person name="Rychlik I."/>
        </authorList>
    </citation>
    <scope>NUCLEOTIDE SEQUENCE [LARGE SCALE GENOMIC DNA]</scope>
    <source>
        <strain evidence="11 13">An772</strain>
    </source>
</reference>
<feature type="transmembrane region" description="Helical" evidence="8">
    <location>
        <begin position="337"/>
        <end position="355"/>
    </location>
</feature>
<dbReference type="InterPro" id="IPR011701">
    <property type="entry name" value="MFS"/>
</dbReference>
<dbReference type="InterPro" id="IPR004812">
    <property type="entry name" value="Efflux_drug-R_Bcr/CmlA"/>
</dbReference>
<feature type="transmembrane region" description="Helical" evidence="8">
    <location>
        <begin position="77"/>
        <end position="95"/>
    </location>
</feature>
<dbReference type="Pfam" id="PF07690">
    <property type="entry name" value="MFS_1"/>
    <property type="match status" value="1"/>
</dbReference>
<feature type="transmembrane region" description="Helical" evidence="8">
    <location>
        <begin position="361"/>
        <end position="384"/>
    </location>
</feature>
<dbReference type="CDD" id="cd17320">
    <property type="entry name" value="MFS_MdfA_MDR_like"/>
    <property type="match status" value="1"/>
</dbReference>
<feature type="transmembrane region" description="Helical" evidence="8">
    <location>
        <begin position="213"/>
        <end position="232"/>
    </location>
</feature>
<dbReference type="InterPro" id="IPR020846">
    <property type="entry name" value="MFS_dom"/>
</dbReference>
<reference evidence="10" key="4">
    <citation type="submission" date="2021-09" db="EMBL/GenBank/DDBJ databases">
        <authorList>
            <person name="Gilroy R."/>
        </authorList>
    </citation>
    <scope>NUCLEOTIDE SEQUENCE</scope>
    <source>
        <strain evidence="10">CHK55-1828</strain>
    </source>
</reference>
<comment type="subcellular location">
    <subcellularLocation>
        <location evidence="1">Cell membrane</location>
        <topology evidence="1">Multi-pass membrane protein</topology>
    </subcellularLocation>
</comment>
<dbReference type="RefSeq" id="WP_022021929.1">
    <property type="nucleotide sequence ID" value="NZ_CALUIP010000017.1"/>
</dbReference>
<dbReference type="Gene3D" id="1.20.1720.10">
    <property type="entry name" value="Multidrug resistance protein D"/>
    <property type="match status" value="1"/>
</dbReference>
<feature type="domain" description="Major facilitator superfamily (MFS) profile" evidence="9">
    <location>
        <begin position="7"/>
        <end position="390"/>
    </location>
</feature>
<feature type="transmembrane region" description="Helical" evidence="8">
    <location>
        <begin position="45"/>
        <end position="65"/>
    </location>
</feature>
<evidence type="ECO:0000256" key="6">
    <source>
        <dbReference type="ARBA" id="ARBA00022989"/>
    </source>
</evidence>
<evidence type="ECO:0000256" key="2">
    <source>
        <dbReference type="ARBA" id="ARBA00006236"/>
    </source>
</evidence>
<dbReference type="AlphaFoldDB" id="A0A921HWI9"/>
<feature type="transmembrane region" description="Helical" evidence="8">
    <location>
        <begin position="162"/>
        <end position="183"/>
    </location>
</feature>